<protein>
    <recommendedName>
        <fullName evidence="3">Oxidoreductase</fullName>
    </recommendedName>
</protein>
<dbReference type="Pfam" id="PF06073">
    <property type="entry name" value="DUF934"/>
    <property type="match status" value="1"/>
</dbReference>
<evidence type="ECO:0000313" key="1">
    <source>
        <dbReference type="EMBL" id="BET25131.1"/>
    </source>
</evidence>
<dbReference type="InterPro" id="IPR008318">
    <property type="entry name" value="UCP030820"/>
</dbReference>
<organism evidence="1 2">
    <name type="scientific">Limnobacter thiooxidans</name>
    <dbReference type="NCBI Taxonomy" id="131080"/>
    <lineage>
        <taxon>Bacteria</taxon>
        <taxon>Pseudomonadati</taxon>
        <taxon>Pseudomonadota</taxon>
        <taxon>Betaproteobacteria</taxon>
        <taxon>Burkholderiales</taxon>
        <taxon>Burkholderiaceae</taxon>
        <taxon>Limnobacter</taxon>
    </lineage>
</organism>
<proteinExistence type="predicted"/>
<gene>
    <name evidence="1" type="ORF">RGQ30_06320</name>
</gene>
<evidence type="ECO:0000313" key="2">
    <source>
        <dbReference type="Proteomes" id="UP001329151"/>
    </source>
</evidence>
<sequence length="182" mass="19873">MSSTENKIISKPLNGQAQIVADQFLVVEAGTAEAPVAVPADGKVLVHLSVWEAQKTELTTRAQAGELGVYLNPEDNPEQLQGDVNVLKLIAFNFPVFKYGQGYSGAVLLRTRYGFTGDIRAFGDIWRDQFFYLARCGFTQFDIKEGKSLEDALNAFADFTIPYQTSADGSLPVFNRRAAAGA</sequence>
<dbReference type="KEGG" id="lto:RGQ30_06320"/>
<reference evidence="1 2" key="1">
    <citation type="submission" date="2023-10" db="EMBL/GenBank/DDBJ databases">
        <title>Complete Genome Sequence of Limnobacter thiooxidans CS-K2T, Isolated from freshwater lake sediments in Bavaria, Germany.</title>
        <authorList>
            <person name="Naruki M."/>
            <person name="Watanabe A."/>
            <person name="Warashina T."/>
            <person name="Morita T."/>
            <person name="Arakawa K."/>
        </authorList>
    </citation>
    <scope>NUCLEOTIDE SEQUENCE [LARGE SCALE GENOMIC DNA]</scope>
    <source>
        <strain evidence="1 2">CS-K2</strain>
    </source>
</reference>
<dbReference type="EMBL" id="AP028947">
    <property type="protein sequence ID" value="BET25131.1"/>
    <property type="molecule type" value="Genomic_DNA"/>
</dbReference>
<dbReference type="Proteomes" id="UP001329151">
    <property type="component" value="Chromosome"/>
</dbReference>
<dbReference type="RefSeq" id="WP_130558360.1">
    <property type="nucleotide sequence ID" value="NZ_AP028947.1"/>
</dbReference>
<accession>A0AA86JDY2</accession>
<evidence type="ECO:0008006" key="3">
    <source>
        <dbReference type="Google" id="ProtNLM"/>
    </source>
</evidence>
<dbReference type="AlphaFoldDB" id="A0AA86JDY2"/>
<dbReference type="PIRSF" id="PIRSF030820">
    <property type="entry name" value="UCP030820"/>
    <property type="match status" value="1"/>
</dbReference>
<name>A0AA86JDY2_9BURK</name>
<keyword evidence="2" id="KW-1185">Reference proteome</keyword>